<reference evidence="2 3" key="1">
    <citation type="journal article" date="2024" name="J Genomics">
        <title>Draft genome sequencing and assembly of Favolaschia claudopus CIRM-BRFM 2984 isolated from oak limbs.</title>
        <authorList>
            <person name="Navarro D."/>
            <person name="Drula E."/>
            <person name="Chaduli D."/>
            <person name="Cazenave R."/>
            <person name="Ahrendt S."/>
            <person name="Wang J."/>
            <person name="Lipzen A."/>
            <person name="Daum C."/>
            <person name="Barry K."/>
            <person name="Grigoriev I.V."/>
            <person name="Favel A."/>
            <person name="Rosso M.N."/>
            <person name="Martin F."/>
        </authorList>
    </citation>
    <scope>NUCLEOTIDE SEQUENCE [LARGE SCALE GENOMIC DNA]</scope>
    <source>
        <strain evidence="2 3">CIRM-BRFM 2984</strain>
    </source>
</reference>
<proteinExistence type="predicted"/>
<dbReference type="EMBL" id="JAWWNJ010000045">
    <property type="protein sequence ID" value="KAK7019069.1"/>
    <property type="molecule type" value="Genomic_DNA"/>
</dbReference>
<feature type="region of interest" description="Disordered" evidence="1">
    <location>
        <begin position="90"/>
        <end position="250"/>
    </location>
</feature>
<comment type="caution">
    <text evidence="2">The sequence shown here is derived from an EMBL/GenBank/DDBJ whole genome shotgun (WGS) entry which is preliminary data.</text>
</comment>
<evidence type="ECO:0000256" key="1">
    <source>
        <dbReference type="SAM" id="MobiDB-lite"/>
    </source>
</evidence>
<evidence type="ECO:0000313" key="2">
    <source>
        <dbReference type="EMBL" id="KAK7019069.1"/>
    </source>
</evidence>
<protein>
    <submittedName>
        <fullName evidence="2">Uncharacterized protein</fullName>
    </submittedName>
</protein>
<feature type="compositionally biased region" description="Gly residues" evidence="1">
    <location>
        <begin position="223"/>
        <end position="232"/>
    </location>
</feature>
<organism evidence="2 3">
    <name type="scientific">Favolaschia claudopus</name>
    <dbReference type="NCBI Taxonomy" id="2862362"/>
    <lineage>
        <taxon>Eukaryota</taxon>
        <taxon>Fungi</taxon>
        <taxon>Dikarya</taxon>
        <taxon>Basidiomycota</taxon>
        <taxon>Agaricomycotina</taxon>
        <taxon>Agaricomycetes</taxon>
        <taxon>Agaricomycetidae</taxon>
        <taxon>Agaricales</taxon>
        <taxon>Marasmiineae</taxon>
        <taxon>Mycenaceae</taxon>
        <taxon>Favolaschia</taxon>
    </lineage>
</organism>
<keyword evidence="3" id="KW-1185">Reference proteome</keyword>
<accession>A0AAW0B154</accession>
<evidence type="ECO:0000313" key="3">
    <source>
        <dbReference type="Proteomes" id="UP001362999"/>
    </source>
</evidence>
<gene>
    <name evidence="2" type="ORF">R3P38DRAFT_2783848</name>
</gene>
<sequence length="884" mass="98133">MHNVRLSDDELATVLGALEAQGVSVPPQLASLASQTANSSTISMPLRNPRPRRLVALRSRSVPLATDYESFHNLRDINFSPASPLPNDTVLSSQLSHHEHQAALPPPILEPIPNVIRPTTPSQTQSASNAKMPLFLSSPESSPRPDNLRDMSPLTTPPSSPSPLTTPPTSPSPPSDSPLNRSLSVTALRKRKAYNGGDESEVSEEEDAEAEIPKGARARRLRGGAGGGGGSSGAQAVNFPPYPPCPRRGDRKHKKVCLEKVGEMPCQDPTCSQCQQEPPWTESTASAPLSHTAASLLSNLLHIYTRSSRLALDEVLDGRVECHADPNGFDTANVLKRLKAHEKRLKVEELEYMVALVQLALNVDAERAYAAATNGPHVSLASLQTKYSDVKVSRTSFSNWLQWGQHLLMLCAGGSLFMLPIVAVLGLRIQFTQKCEPYDVYCLATALREVIREDGKWLPQVRRLMVPVYFLKNQSGYIQGLKLRYEKTTGKGVFVSREAQLFGFGDMAVADAIFDSVQTNMNFLPKRSLEWDFTKPPPLWNPVPDPAGVKLPRVVVIKSPVSLRKPDGNKLKCPVNKVNRDSWTEKEREVAETAEKALSIEDLRERIQNKATRYTEVSTQFLNDEALFIKDVNDRLLALLFKIPEAFRKTLIAAVDHINSVLQGEFVDDDSRKQGFQYCSFHFSCRYALLSQCSLDKDKGHDAPKDIHPNKLRRTGVGRVNLKDRAPHRSEDITKHPEEYKVLAEAFTDFFEYLRIALEAYLPEETQELSFFIDELPLQSSSPCYPFGGFVINVCACTWGHRDQKDKRMCVVAPFGGPYTGGKLCLYEGKVVFDLEMGDGRRGTLVLHSDGVGGDSWLKDSHGWASWMINHKRNAEVVRTNLVA</sequence>
<feature type="compositionally biased region" description="Polar residues" evidence="1">
    <location>
        <begin position="117"/>
        <end position="129"/>
    </location>
</feature>
<name>A0AAW0B154_9AGAR</name>
<feature type="compositionally biased region" description="Pro residues" evidence="1">
    <location>
        <begin position="155"/>
        <end position="176"/>
    </location>
</feature>
<dbReference type="AlphaFoldDB" id="A0AAW0B154"/>
<dbReference type="Proteomes" id="UP001362999">
    <property type="component" value="Unassembled WGS sequence"/>
</dbReference>
<feature type="compositionally biased region" description="Acidic residues" evidence="1">
    <location>
        <begin position="198"/>
        <end position="210"/>
    </location>
</feature>